<proteinExistence type="predicted"/>
<evidence type="ECO:0000256" key="1">
    <source>
        <dbReference type="ARBA" id="ARBA00022679"/>
    </source>
</evidence>
<evidence type="ECO:0000256" key="2">
    <source>
        <dbReference type="ARBA" id="ARBA00022777"/>
    </source>
</evidence>
<dbReference type="Pfam" id="PF00288">
    <property type="entry name" value="GHMP_kinases_N"/>
    <property type="match status" value="1"/>
</dbReference>
<geneLocation type="plasmid" evidence="5">
    <name>pts485</name>
</geneLocation>
<dbReference type="SUPFAM" id="SSF54211">
    <property type="entry name" value="Ribosomal protein S5 domain 2-like"/>
    <property type="match status" value="1"/>
</dbReference>
<keyword evidence="5" id="KW-1185">Reference proteome</keyword>
<dbReference type="AlphaFoldDB" id="A0A2K8UJ05"/>
<dbReference type="InterPro" id="IPR006204">
    <property type="entry name" value="GHMP_kinase_N_dom"/>
</dbReference>
<gene>
    <name evidence="4" type="ORF">THSYN_31795</name>
</gene>
<dbReference type="InterPro" id="IPR020568">
    <property type="entry name" value="Ribosomal_Su5_D2-typ_SF"/>
</dbReference>
<name>A0A2K8UJ05_9GAMM</name>
<keyword evidence="1" id="KW-0808">Transferase</keyword>
<feature type="domain" description="GHMP kinase N-terminal" evidence="3">
    <location>
        <begin position="72"/>
        <end position="143"/>
    </location>
</feature>
<sequence length="343" mass="35895">MTPPMSSRPDPSIRVEAPARLHLGFLDLNGGLGRRFGSLGLTIDAFATRLRAEPAEEFSAEGPGAERALAYARAYASARGLRGGVRIRLTETIPDHAGLGSGTQMALAVGTALEHLCVADTAGVAADCRGIAATLGRGQRSGIGIGAFEEGGFICDCGRGDRTAVPPVVMRLPFPADWRVLLLLDQRGQGLHGEREAHAFAQLPQFPAATAGHLCRLLLMQLVPGLLEERFQDVAGAIGEIQRAVGAHFAPAQGGCFASPAVAAALDWATAQGFVGNGQSSWGPTGFILAADLEQARALEVGLKERFGDGSPLGYRIAAGRNRGARVDCEPDQIKTTVQSVTR</sequence>
<dbReference type="EMBL" id="CP020372">
    <property type="protein sequence ID" value="AUB85502.1"/>
    <property type="molecule type" value="Genomic_DNA"/>
</dbReference>
<dbReference type="GO" id="GO:0016301">
    <property type="term" value="F:kinase activity"/>
    <property type="evidence" value="ECO:0007669"/>
    <property type="project" value="UniProtKB-KW"/>
</dbReference>
<dbReference type="PANTHER" id="PTHR20861:SF6">
    <property type="entry name" value="BETA-RIBOFURANOSYLPHENOL 5'-PHOSPHATE SYNTHASE"/>
    <property type="match status" value="1"/>
</dbReference>
<dbReference type="InterPro" id="IPR014721">
    <property type="entry name" value="Ribsml_uS5_D2-typ_fold_subgr"/>
</dbReference>
<dbReference type="GO" id="GO:0005524">
    <property type="term" value="F:ATP binding"/>
    <property type="evidence" value="ECO:0007669"/>
    <property type="project" value="InterPro"/>
</dbReference>
<dbReference type="Proteomes" id="UP000232638">
    <property type="component" value="Plasmid pTs485"/>
</dbReference>
<evidence type="ECO:0000313" key="5">
    <source>
        <dbReference type="Proteomes" id="UP000232638"/>
    </source>
</evidence>
<dbReference type="PANTHER" id="PTHR20861">
    <property type="entry name" value="HOMOSERINE/4-DIPHOSPHOCYTIDYL-2-C-METHYL-D-ERYTHRITOL KINASE"/>
    <property type="match status" value="1"/>
</dbReference>
<dbReference type="KEGG" id="tsy:THSYN_31795"/>
<dbReference type="PIRSF" id="PIRSF004884">
    <property type="entry name" value="Sugar_kin_arch"/>
    <property type="match status" value="1"/>
</dbReference>
<dbReference type="Gene3D" id="3.30.230.10">
    <property type="match status" value="1"/>
</dbReference>
<keyword evidence="2 4" id="KW-0418">Kinase</keyword>
<reference evidence="4 5" key="1">
    <citation type="submission" date="2017-03" db="EMBL/GenBank/DDBJ databases">
        <title>Complete genome sequence of Candidatus 'Thiodictyon syntrophicum' sp. nov. strain Cad16T, a photolithoautotroph purple sulfur bacterium isolated from an alpine meromictic lake.</title>
        <authorList>
            <person name="Luedin S.M."/>
            <person name="Pothier J.F."/>
            <person name="Danza F."/>
            <person name="Storelli N."/>
            <person name="Wittwer M."/>
            <person name="Tonolla M."/>
        </authorList>
    </citation>
    <scope>NUCLEOTIDE SEQUENCE [LARGE SCALE GENOMIC DNA]</scope>
    <source>
        <strain evidence="4 5">Cad16T</strain>
        <plasmid evidence="5">Plasmid pts485</plasmid>
    </source>
</reference>
<protein>
    <submittedName>
        <fullName evidence="4">GHMP kinase</fullName>
    </submittedName>
</protein>
<evidence type="ECO:0000313" key="4">
    <source>
        <dbReference type="EMBL" id="AUB85502.1"/>
    </source>
</evidence>
<evidence type="ECO:0000259" key="3">
    <source>
        <dbReference type="Pfam" id="PF00288"/>
    </source>
</evidence>
<keyword evidence="4" id="KW-0614">Plasmid</keyword>
<dbReference type="InterPro" id="IPR004422">
    <property type="entry name" value="RFAP_synthase"/>
</dbReference>
<dbReference type="NCBIfam" id="TIGR00144">
    <property type="entry name" value="beta_RFAP_syn"/>
    <property type="match status" value="1"/>
</dbReference>
<accession>A0A2K8UJ05</accession>
<organism evidence="4 5">
    <name type="scientific">Candidatus Thiodictyon syntrophicum</name>
    <dbReference type="NCBI Taxonomy" id="1166950"/>
    <lineage>
        <taxon>Bacteria</taxon>
        <taxon>Pseudomonadati</taxon>
        <taxon>Pseudomonadota</taxon>
        <taxon>Gammaproteobacteria</taxon>
        <taxon>Chromatiales</taxon>
        <taxon>Chromatiaceae</taxon>
        <taxon>Thiodictyon</taxon>
    </lineage>
</organism>